<accession>A0AAV2MYR1</accession>
<evidence type="ECO:0000313" key="2">
    <source>
        <dbReference type="EMBL" id="CAL1672494.1"/>
    </source>
</evidence>
<protein>
    <recommendedName>
        <fullName evidence="4">Endonuclease-reverse transcriptase</fullName>
    </recommendedName>
</protein>
<feature type="region of interest" description="Disordered" evidence="1">
    <location>
        <begin position="102"/>
        <end position="122"/>
    </location>
</feature>
<evidence type="ECO:0000313" key="3">
    <source>
        <dbReference type="Proteomes" id="UP001497644"/>
    </source>
</evidence>
<keyword evidence="3" id="KW-1185">Reference proteome</keyword>
<organism evidence="2 3">
    <name type="scientific">Lasius platythorax</name>
    <dbReference type="NCBI Taxonomy" id="488582"/>
    <lineage>
        <taxon>Eukaryota</taxon>
        <taxon>Metazoa</taxon>
        <taxon>Ecdysozoa</taxon>
        <taxon>Arthropoda</taxon>
        <taxon>Hexapoda</taxon>
        <taxon>Insecta</taxon>
        <taxon>Pterygota</taxon>
        <taxon>Neoptera</taxon>
        <taxon>Endopterygota</taxon>
        <taxon>Hymenoptera</taxon>
        <taxon>Apocrita</taxon>
        <taxon>Aculeata</taxon>
        <taxon>Formicoidea</taxon>
        <taxon>Formicidae</taxon>
        <taxon>Formicinae</taxon>
        <taxon>Lasius</taxon>
        <taxon>Lasius</taxon>
    </lineage>
</organism>
<proteinExistence type="predicted"/>
<evidence type="ECO:0000256" key="1">
    <source>
        <dbReference type="SAM" id="MobiDB-lite"/>
    </source>
</evidence>
<comment type="caution">
    <text evidence="2">The sequence shown here is derived from an EMBL/GenBank/DDBJ whole genome shotgun (WGS) entry which is preliminary data.</text>
</comment>
<dbReference type="AlphaFoldDB" id="A0AAV2MYR1"/>
<feature type="compositionally biased region" description="Acidic residues" evidence="1">
    <location>
        <begin position="113"/>
        <end position="122"/>
    </location>
</feature>
<dbReference type="Proteomes" id="UP001497644">
    <property type="component" value="Unassembled WGS sequence"/>
</dbReference>
<sequence>MQYLEKPTRAKRWEYKRARRDAKRIIRSKKRKYLNAIILQMEQDFKKNKSREVYKAVNLFKKRYIPRSYICKDKDGAVVAGRERVLNRWREYFSLLLNPNSTQTREQSAELLVGEEEDFPKR</sequence>
<reference evidence="2" key="1">
    <citation type="submission" date="2024-04" db="EMBL/GenBank/DDBJ databases">
        <authorList>
            <consortium name="Molecular Ecology Group"/>
        </authorList>
    </citation>
    <scope>NUCLEOTIDE SEQUENCE</scope>
</reference>
<name>A0AAV2MYR1_9HYME</name>
<dbReference type="EMBL" id="CAXIPU020000603">
    <property type="protein sequence ID" value="CAL1672494.1"/>
    <property type="molecule type" value="Genomic_DNA"/>
</dbReference>
<gene>
    <name evidence="2" type="ORF">LPLAT_LOCUS8298</name>
</gene>
<evidence type="ECO:0008006" key="4">
    <source>
        <dbReference type="Google" id="ProtNLM"/>
    </source>
</evidence>